<dbReference type="Proteomes" id="UP001173802">
    <property type="component" value="Unassembled WGS sequence"/>
</dbReference>
<proteinExistence type="predicted"/>
<evidence type="ECO:0000313" key="2">
    <source>
        <dbReference type="Proteomes" id="UP001173802"/>
    </source>
</evidence>
<gene>
    <name evidence="1" type="ORF">NYG90_06375</name>
</gene>
<comment type="caution">
    <text evidence="1">The sequence shown here is derived from an EMBL/GenBank/DDBJ whole genome shotgun (WGS) entry which is preliminary data.</text>
</comment>
<evidence type="ECO:0000313" key="1">
    <source>
        <dbReference type="EMBL" id="MDL0082294.1"/>
    </source>
</evidence>
<protein>
    <submittedName>
        <fullName evidence="1">Uncharacterized protein</fullName>
    </submittedName>
</protein>
<organism evidence="1 2">
    <name type="scientific">Helicobacter zhangjianzhongii</name>
    <dbReference type="NCBI Taxonomy" id="2974574"/>
    <lineage>
        <taxon>Bacteria</taxon>
        <taxon>Pseudomonadati</taxon>
        <taxon>Campylobacterota</taxon>
        <taxon>Epsilonproteobacteria</taxon>
        <taxon>Campylobacterales</taxon>
        <taxon>Helicobacteraceae</taxon>
        <taxon>Helicobacter</taxon>
    </lineage>
</organism>
<keyword evidence="2" id="KW-1185">Reference proteome</keyword>
<accession>A0ACC6FSP5</accession>
<name>A0ACC6FSP5_9HELI</name>
<reference evidence="1 2" key="1">
    <citation type="journal article" date="2023" name="Microorganisms">
        <title>Isolation and Genomic Characteristics of Cat-Borne Campylobacter felis sp. nov. and Sheep-Borne Campylobacter ovis sp. nov.</title>
        <authorList>
            <person name="Wang H."/>
            <person name="Li Y."/>
            <person name="Gu Y."/>
            <person name="Zhou G."/>
            <person name="Chen X."/>
            <person name="Zhang X."/>
            <person name="Shao Z."/>
            <person name="Zhang J."/>
            <person name="Zhang M."/>
        </authorList>
    </citation>
    <scope>NUCLEOTIDE SEQUENCE [LARGE SCALE GENOMIC DNA]</scope>
    <source>
        <strain evidence="1 2">XJK30-2</strain>
    </source>
</reference>
<dbReference type="EMBL" id="JANURN010000005">
    <property type="protein sequence ID" value="MDL0082294.1"/>
    <property type="molecule type" value="Genomic_DNA"/>
</dbReference>
<sequence length="91" mass="10829">MRWGPWVFRLVSSPLWDSKIARLELWLSKETSPSGERYPLFCKASKEIRLEVYRRSEMKQSTILARKLNPCQKWILGAVLQYLRTPITHDH</sequence>